<dbReference type="PANTHER" id="PTHR17571:SF34">
    <property type="entry name" value="ACROSOMAL PROTEIN SP-10"/>
    <property type="match status" value="1"/>
</dbReference>
<keyword evidence="2" id="KW-1133">Transmembrane helix</keyword>
<feature type="transmembrane region" description="Helical" evidence="2">
    <location>
        <begin position="1333"/>
        <end position="1355"/>
    </location>
</feature>
<comment type="caution">
    <text evidence="3">The sequence shown here is derived from an EMBL/GenBank/DDBJ whole genome shotgun (WGS) entry which is preliminary data.</text>
</comment>
<gene>
    <name evidence="3" type="ORF">LCGC14_1018700</name>
</gene>
<feature type="region of interest" description="Disordered" evidence="1">
    <location>
        <begin position="1519"/>
        <end position="1563"/>
    </location>
</feature>
<organism evidence="3">
    <name type="scientific">marine sediment metagenome</name>
    <dbReference type="NCBI Taxonomy" id="412755"/>
    <lineage>
        <taxon>unclassified sequences</taxon>
        <taxon>metagenomes</taxon>
        <taxon>ecological metagenomes</taxon>
    </lineage>
</organism>
<proteinExistence type="predicted"/>
<feature type="compositionally biased region" description="Basic and acidic residues" evidence="1">
    <location>
        <begin position="1539"/>
        <end position="1563"/>
    </location>
</feature>
<reference evidence="3" key="1">
    <citation type="journal article" date="2015" name="Nature">
        <title>Complex archaea that bridge the gap between prokaryotes and eukaryotes.</title>
        <authorList>
            <person name="Spang A."/>
            <person name="Saw J.H."/>
            <person name="Jorgensen S.L."/>
            <person name="Zaremba-Niedzwiedzka K."/>
            <person name="Martijn J."/>
            <person name="Lind A.E."/>
            <person name="van Eijk R."/>
            <person name="Schleper C."/>
            <person name="Guy L."/>
            <person name="Ettema T.J."/>
        </authorList>
    </citation>
    <scope>NUCLEOTIDE SEQUENCE</scope>
</reference>
<name>A0A0F9QGA6_9ZZZZ</name>
<keyword evidence="2" id="KW-0812">Transmembrane</keyword>
<evidence type="ECO:0000256" key="2">
    <source>
        <dbReference type="SAM" id="Phobius"/>
    </source>
</evidence>
<feature type="non-terminal residue" evidence="3">
    <location>
        <position position="1563"/>
    </location>
</feature>
<dbReference type="InterPro" id="IPR052671">
    <property type="entry name" value="Acrosomal_SP-10-like"/>
</dbReference>
<protein>
    <submittedName>
        <fullName evidence="3">Uncharacterized protein</fullName>
    </submittedName>
</protein>
<dbReference type="EMBL" id="LAZR01004053">
    <property type="protein sequence ID" value="KKN12221.1"/>
    <property type="molecule type" value="Genomic_DNA"/>
</dbReference>
<accession>A0A0F9QGA6</accession>
<sequence length="1563" mass="177390">MNLTQQDIRIIEYIGDTPYIRKYYYQMDYPVNNITTVWFETNISSGITPENDTYLYYGNDNVWNDTNYFIGPNDTTTAFGFIRNGNFEWDPKIGNINDLYGWRFSNDVPEDLDPSEAGDGYSDPDFQYSLSTYDGSQEKLYNGSYTFKWGDSAHYVYDGVGSTNEQQGTLFSLPFTIPEISGGDLGILAWRNLRTYSNNKILQYSSRLFQPFYADVNDHVSKRDGEWWYTPGISGGGQWPYTWVSDGTENRYTTGNELEGNNTIDLPEGYSVGEEVSIEFITYGEEHNSIHAFTQVDEVRFNYTFQTDLNDFQSRMSEVSIIVKDIDGRIVPNAEVSLINSTYLLDPVNTSENNGIAFFSAVQYAIYNISVNYTIDSTGNETVVFDSRPYPLVNYTIEDSIETITIEVDIWTIDFEIVDFGEEPMNSGYIEVNYTKNAILLDNITLDRASNGKATFRWNGSLPSYYYRVYYTNRDYNITTTLLNESYIFRSDYEQDKIKKDSVLLNVTCTLGIGDPQPFTVNETFYTNGSRTELGNKKIISANINVTTPSAQVISIKIYYIDKNNYTDENYLIYENNTFGQPWYRLQIDMRDPQKIPITLEGDKYEVYGLQIVVAGVNSSKILGDLNVTFFETTNIYNVTELSKLNIKILALDGAVAEGALVNVTSTDGIAFNTTLKVKDEGGYAFGLNTDLPFWYLRGHNYTFAIYYAGDDQKFNVTLSNEWLQKNTYFYDYDLTGPTNLTFRCVDISGSDVQTRFQNSTVTEGVIWGADITVSVNFTSTSDNWGSIDVVTTGTVYYYVKTIGVGGGTILKSDLMPHIGDGGYETTFNSSEFSAGNSGMLYSIIISGSVGGGFANPTNGSETVYIDTVSSTLSMHDYYSGSLDQITSDSQIFGQSIKLTFRYFNISNSPLINATVTYEWLGNAPIQIDDDPHNPGYYTTTPIDTSVAGVWGLKSIVVLAMLENHTTKSIPVTLSITQRPTTIKEYGDLNEEDELLYVSEEVWVEDHKNFEFVYKDSISTGNIGSLTAATYIWEELYANGTRIANETGTGTLVQYDANMTHILDFKTELKSIGNYYLYITLHRQNYVAKSALINLEIKSRIFTYSLPTETVVDGIITINSGDALDLNITLNDETRTITLDNITSFIPLQNANVTMSFQNKNYTLTEDGLVNGTYSLYIDNYTKLGEGETTTTSTTEIIISKANFTSQTIPITIILNNKIFNISFSEQFQDNLIKIVSGKTLSFIITLDHPSSSPVTDATLTLLIDGEVYEDVTITNNLDGTYTFTFKSLPEAFTTSETLSAEIRIERTNFKTETIQITINIKMTEIFPGVPTFYFILITAAVIGIVGSIVGYRVIQQARIPKHVKKIRKIKSLIKAKKKITESIGIPTKDHMMAKIFAGDWREIGLSLGEILGLEDLKTKKFSLKEISAEDKIKKDKLAKKKLEKEKLKKDKLEKKKLEKDELKKDKLEKKRLEREKQEEERLEKEKLEQERLEKEKLEKEKLEQERLEQERLEKEKLEQEKLEAEELEEEKLEEEGLETEKLEKEKLEKEKLEQEKLETERL</sequence>
<keyword evidence="2" id="KW-0472">Membrane</keyword>
<dbReference type="PANTHER" id="PTHR17571">
    <property type="entry name" value="URINARY PROTEIN RUP /ACROSOMAL PROTEIN SP-10"/>
    <property type="match status" value="1"/>
</dbReference>
<evidence type="ECO:0000256" key="1">
    <source>
        <dbReference type="SAM" id="MobiDB-lite"/>
    </source>
</evidence>
<evidence type="ECO:0000313" key="3">
    <source>
        <dbReference type="EMBL" id="KKN12221.1"/>
    </source>
</evidence>
<feature type="compositionally biased region" description="Acidic residues" evidence="1">
    <location>
        <begin position="1526"/>
        <end position="1538"/>
    </location>
</feature>